<accession>A0A5B9E389</accession>
<evidence type="ECO:0000313" key="1">
    <source>
        <dbReference type="EMBL" id="QEE24707.1"/>
    </source>
</evidence>
<sequence length="65" mass="7554">MAYFTEWRRSMDGPELALVTIRTNGSIAEWITQDVRELPDRPELLERLGPVARERLLDDARTVQV</sequence>
<dbReference type="Proteomes" id="UP000321807">
    <property type="component" value="Chromosome"/>
</dbReference>
<protein>
    <submittedName>
        <fullName evidence="1">Uncharacterized protein</fullName>
    </submittedName>
</protein>
<gene>
    <name evidence="1" type="ORF">CS053_09475</name>
</gene>
<name>A0A5B9E389_9GAMM</name>
<proteinExistence type="predicted"/>
<organism evidence="1 2">
    <name type="scientific">Rhodanobacter glycinis</name>
    <dbReference type="NCBI Taxonomy" id="582702"/>
    <lineage>
        <taxon>Bacteria</taxon>
        <taxon>Pseudomonadati</taxon>
        <taxon>Pseudomonadota</taxon>
        <taxon>Gammaproteobacteria</taxon>
        <taxon>Lysobacterales</taxon>
        <taxon>Rhodanobacteraceae</taxon>
        <taxon>Rhodanobacter</taxon>
    </lineage>
</organism>
<reference evidence="1 2" key="1">
    <citation type="submission" date="2019-08" db="EMBL/GenBank/DDBJ databases">
        <title>Complete genome sequence of Rhodanobacter glycinis strain T01E-68 isolated from tomato root.</title>
        <authorList>
            <person name="Weon H.-Y."/>
            <person name="Lee S.A."/>
        </authorList>
    </citation>
    <scope>NUCLEOTIDE SEQUENCE [LARGE SCALE GENOMIC DNA]</scope>
    <source>
        <strain evidence="1 2">T01E-68</strain>
    </source>
</reference>
<dbReference type="KEGG" id="rgl:CS053_09475"/>
<evidence type="ECO:0000313" key="2">
    <source>
        <dbReference type="Proteomes" id="UP000321807"/>
    </source>
</evidence>
<dbReference type="AlphaFoldDB" id="A0A5B9E389"/>
<dbReference type="RefSeq" id="WP_147627257.1">
    <property type="nucleotide sequence ID" value="NZ_CP042807.1"/>
</dbReference>
<dbReference type="EMBL" id="CP042807">
    <property type="protein sequence ID" value="QEE24707.1"/>
    <property type="molecule type" value="Genomic_DNA"/>
</dbReference>